<dbReference type="SMART" id="SM00360">
    <property type="entry name" value="RRM"/>
    <property type="match status" value="1"/>
</dbReference>
<keyword evidence="3" id="KW-0175">Coiled coil</keyword>
<evidence type="ECO:0000256" key="1">
    <source>
        <dbReference type="ARBA" id="ARBA00022884"/>
    </source>
</evidence>
<evidence type="ECO:0000256" key="3">
    <source>
        <dbReference type="SAM" id="Coils"/>
    </source>
</evidence>
<dbReference type="GO" id="GO:0008143">
    <property type="term" value="F:poly(A) binding"/>
    <property type="evidence" value="ECO:0007669"/>
    <property type="project" value="TreeGrafter"/>
</dbReference>
<evidence type="ECO:0000256" key="2">
    <source>
        <dbReference type="PROSITE-ProRule" id="PRU00176"/>
    </source>
</evidence>
<feature type="coiled-coil region" evidence="3">
    <location>
        <begin position="80"/>
        <end position="107"/>
    </location>
</feature>
<protein>
    <submittedName>
        <fullName evidence="6">Polyadenylate-binding protein 2-B</fullName>
    </submittedName>
</protein>
<dbReference type="Pfam" id="PF00076">
    <property type="entry name" value="RRM_1"/>
    <property type="match status" value="1"/>
</dbReference>
<dbReference type="GO" id="GO:0005737">
    <property type="term" value="C:cytoplasm"/>
    <property type="evidence" value="ECO:0007669"/>
    <property type="project" value="TreeGrafter"/>
</dbReference>
<name>A0AAF0EFX1_9BASI</name>
<feature type="region of interest" description="Disordered" evidence="4">
    <location>
        <begin position="1"/>
        <end position="74"/>
    </location>
</feature>
<dbReference type="PANTHER" id="PTHR23236:SF12">
    <property type="entry name" value="EUKARYOTIC INITIATION FACTOR 4B-RELATED"/>
    <property type="match status" value="1"/>
</dbReference>
<feature type="compositionally biased region" description="Acidic residues" evidence="4">
    <location>
        <begin position="33"/>
        <end position="44"/>
    </location>
</feature>
<dbReference type="EMBL" id="CP119903">
    <property type="protein sequence ID" value="WFD23870.1"/>
    <property type="molecule type" value="Genomic_DNA"/>
</dbReference>
<dbReference type="PROSITE" id="PS50102">
    <property type="entry name" value="RRM"/>
    <property type="match status" value="1"/>
</dbReference>
<feature type="compositionally biased region" description="Basic and acidic residues" evidence="4">
    <location>
        <begin position="45"/>
        <end position="62"/>
    </location>
</feature>
<dbReference type="Gene3D" id="3.30.70.330">
    <property type="match status" value="1"/>
</dbReference>
<dbReference type="CDD" id="cd12306">
    <property type="entry name" value="RRM_II_PABPs"/>
    <property type="match status" value="1"/>
</dbReference>
<dbReference type="InterPro" id="IPR000504">
    <property type="entry name" value="RRM_dom"/>
</dbReference>
<dbReference type="InterPro" id="IPR012677">
    <property type="entry name" value="Nucleotide-bd_a/b_plait_sf"/>
</dbReference>
<dbReference type="PANTHER" id="PTHR23236">
    <property type="entry name" value="EUKARYOTIC TRANSLATION INITIATION FACTOR 4B/4H"/>
    <property type="match status" value="1"/>
</dbReference>
<keyword evidence="7" id="KW-1185">Reference proteome</keyword>
<sequence>MVKPNTSEVKEGNTTKPQSSAENKKNVPGLGALDEDDEFEEFETEASHFEIDQEREFSHYETENVSNTNEVPEGSEDAEIIAMKQRVAEMEAEAAKLRELNEAAEREMEGAAPAQPTEEEKMKTDARSIYVGNVDYGATPEEIQQHFQSCGTIHRVTILCDKFTGHPKGFAYVEFADPSFVENALVLNESLFRGRLLKVCALLIYT</sequence>
<evidence type="ECO:0000259" key="5">
    <source>
        <dbReference type="PROSITE" id="PS50102"/>
    </source>
</evidence>
<dbReference type="InterPro" id="IPR035979">
    <property type="entry name" value="RBD_domain_sf"/>
</dbReference>
<evidence type="ECO:0000256" key="4">
    <source>
        <dbReference type="SAM" id="MobiDB-lite"/>
    </source>
</evidence>
<accession>A0AAF0EFX1</accession>
<proteinExistence type="predicted"/>
<evidence type="ECO:0000313" key="7">
    <source>
        <dbReference type="Proteomes" id="UP001214415"/>
    </source>
</evidence>
<reference evidence="6" key="1">
    <citation type="submission" date="2023-03" db="EMBL/GenBank/DDBJ databases">
        <title>Mating type loci evolution in Malassezia.</title>
        <authorList>
            <person name="Coelho M.A."/>
        </authorList>
    </citation>
    <scope>NUCLEOTIDE SEQUENCE</scope>
    <source>
        <strain evidence="6">CBS 12830</strain>
    </source>
</reference>
<dbReference type="AlphaFoldDB" id="A0AAF0EFX1"/>
<feature type="domain" description="RRM" evidence="5">
    <location>
        <begin position="127"/>
        <end position="199"/>
    </location>
</feature>
<gene>
    <name evidence="6" type="primary">PABPN1B</name>
    <name evidence="6" type="ORF">MEQU1_002564</name>
</gene>
<dbReference type="SUPFAM" id="SSF54928">
    <property type="entry name" value="RNA-binding domain, RBD"/>
    <property type="match status" value="1"/>
</dbReference>
<evidence type="ECO:0000313" key="6">
    <source>
        <dbReference type="EMBL" id="WFD23870.1"/>
    </source>
</evidence>
<keyword evidence="1 2" id="KW-0694">RNA-binding</keyword>
<dbReference type="Proteomes" id="UP001214415">
    <property type="component" value="Chromosome 4"/>
</dbReference>
<organism evidence="6 7">
    <name type="scientific">Malassezia equina</name>
    <dbReference type="NCBI Taxonomy" id="1381935"/>
    <lineage>
        <taxon>Eukaryota</taxon>
        <taxon>Fungi</taxon>
        <taxon>Dikarya</taxon>
        <taxon>Basidiomycota</taxon>
        <taxon>Ustilaginomycotina</taxon>
        <taxon>Malasseziomycetes</taxon>
        <taxon>Malasseziales</taxon>
        <taxon>Malasseziaceae</taxon>
        <taxon>Malassezia</taxon>
    </lineage>
</organism>